<dbReference type="EMBL" id="CM044703">
    <property type="protein sequence ID" value="KAI5672226.1"/>
    <property type="molecule type" value="Genomic_DNA"/>
</dbReference>
<comment type="caution">
    <text evidence="1">The sequence shown here is derived from an EMBL/GenBank/DDBJ whole genome shotgun (WGS) entry which is preliminary data.</text>
</comment>
<name>A0ACC0BHT2_CATRO</name>
<reference evidence="2" key="1">
    <citation type="journal article" date="2023" name="Nat. Plants">
        <title>Single-cell RNA sequencing provides a high-resolution roadmap for understanding the multicellular compartmentation of specialized metabolism.</title>
        <authorList>
            <person name="Sun S."/>
            <person name="Shen X."/>
            <person name="Li Y."/>
            <person name="Li Y."/>
            <person name="Wang S."/>
            <person name="Li R."/>
            <person name="Zhang H."/>
            <person name="Shen G."/>
            <person name="Guo B."/>
            <person name="Wei J."/>
            <person name="Xu J."/>
            <person name="St-Pierre B."/>
            <person name="Chen S."/>
            <person name="Sun C."/>
        </authorList>
    </citation>
    <scope>NUCLEOTIDE SEQUENCE [LARGE SCALE GENOMIC DNA]</scope>
</reference>
<proteinExistence type="predicted"/>
<evidence type="ECO:0000313" key="2">
    <source>
        <dbReference type="Proteomes" id="UP001060085"/>
    </source>
</evidence>
<accession>A0ACC0BHT2</accession>
<protein>
    <submittedName>
        <fullName evidence="1">Uncharacterized protein</fullName>
    </submittedName>
</protein>
<organism evidence="1 2">
    <name type="scientific">Catharanthus roseus</name>
    <name type="common">Madagascar periwinkle</name>
    <name type="synonym">Vinca rosea</name>
    <dbReference type="NCBI Taxonomy" id="4058"/>
    <lineage>
        <taxon>Eukaryota</taxon>
        <taxon>Viridiplantae</taxon>
        <taxon>Streptophyta</taxon>
        <taxon>Embryophyta</taxon>
        <taxon>Tracheophyta</taxon>
        <taxon>Spermatophyta</taxon>
        <taxon>Magnoliopsida</taxon>
        <taxon>eudicotyledons</taxon>
        <taxon>Gunneridae</taxon>
        <taxon>Pentapetalae</taxon>
        <taxon>asterids</taxon>
        <taxon>lamiids</taxon>
        <taxon>Gentianales</taxon>
        <taxon>Apocynaceae</taxon>
        <taxon>Rauvolfioideae</taxon>
        <taxon>Vinceae</taxon>
        <taxon>Catharanthinae</taxon>
        <taxon>Catharanthus</taxon>
    </lineage>
</organism>
<dbReference type="Proteomes" id="UP001060085">
    <property type="component" value="Linkage Group LG03"/>
</dbReference>
<gene>
    <name evidence="1" type="ORF">M9H77_12590</name>
</gene>
<sequence>MREGIVTDGSNFTFYQLTLNLLSSFSLSYSILEFQNANGCPQFPNCLQWIADNQHSDGSWGLHSFFLAHDRLLNTLGCVIALKTWNFICAGVSFVEKNINKLEYDITDHMTVGFEVLFPILLEMAQELQIELPYDAPILQDIYAQRKLKLSKIPKEVLQNEFTTLLFSLEGQKGVVWEKILKLQCEDGSIFYSPAATAYAYIHTRDENCLKYLTDVVEKFNGGEKNAAMSKEVARETSTSDEIPIE</sequence>
<evidence type="ECO:0000313" key="1">
    <source>
        <dbReference type="EMBL" id="KAI5672226.1"/>
    </source>
</evidence>
<keyword evidence="2" id="KW-1185">Reference proteome</keyword>